<dbReference type="AlphaFoldDB" id="A0A1V9H818"/>
<dbReference type="GO" id="GO:0015074">
    <property type="term" value="P:DNA integration"/>
    <property type="evidence" value="ECO:0007669"/>
    <property type="project" value="InterPro"/>
</dbReference>
<dbReference type="Pfam" id="PF09299">
    <property type="entry name" value="Mu-transpos_C"/>
    <property type="match status" value="1"/>
</dbReference>
<name>A0A1V9H818_9XANT</name>
<evidence type="ECO:0000256" key="1">
    <source>
        <dbReference type="SAM" id="MobiDB-lite"/>
    </source>
</evidence>
<dbReference type="SUPFAM" id="SSF53098">
    <property type="entry name" value="Ribonuclease H-like"/>
    <property type="match status" value="1"/>
</dbReference>
<sequence length="627" mass="70821">MISPTFFAVEPGVEVLVGSRQYRVTHQLSVDSVLAIDLESQQSTRLRIETVTRVLPENGEGDTPQFPVQHYSDDDWATAQSRFHYIKPLLDQQHSTRHGAEQAAARAGVHVGTLYKWLAMYLDAGHVAALVPQKRGRNKGTKLLKEEQELVIASVIDDIFLKKQRGSAQEVVQEVKNRCKLARIEPPHANTIRRRIAALNAATVLRRRGMKDRARDKYEPIRGSFPGADYPLAVVQIDHTPSDVIVVDEEHRLPIGRPWITVAIDVFSRMVVGFYMTLDKPSATSVALCVSQGMCPKAQYLAELAVPGDWPVWGQIGTLHADNAKEFKCKAVNRGCQAHHIDLQWRPVKKPHYGAHIERYMGVIATELKKVPGTTFSNVQQRKGYNSEKEASLTLKELEQYLVDFIVNTYHQRSHSELNNASPQRVWERAIMGTGDTPGIGMPPIPHDAERLKLDFLPYFEKTIQRYGVRVENVFYYDPVLNPYINSTDEDSKTKRKFIFVRDPRDIADVYFLDPAVDMYMKIPYRNLANPSISAAELRETSKRLKQEGAAEVDEHRIFESAMRNRELVANSVAKTKSARRQAATQPKPRWSERRPAKELVPPASYAPQTGDGVFDEASELLEVGGL</sequence>
<dbReference type="EMBL" id="JPUO02000164">
    <property type="protein sequence ID" value="OQP78966.1"/>
    <property type="molecule type" value="Genomic_DNA"/>
</dbReference>
<dbReference type="InterPro" id="IPR015378">
    <property type="entry name" value="Transposase-like_Mu_C"/>
</dbReference>
<dbReference type="GO" id="GO:0003676">
    <property type="term" value="F:nucleic acid binding"/>
    <property type="evidence" value="ECO:0007669"/>
    <property type="project" value="InterPro"/>
</dbReference>
<accession>A0A1V9H818</accession>
<evidence type="ECO:0000313" key="3">
    <source>
        <dbReference type="EMBL" id="OQP78966.1"/>
    </source>
</evidence>
<reference evidence="3 4" key="2">
    <citation type="journal article" date="2017" name="Plant Pathol.">
        <title>Pathogenicity and virulence gene content of Xanthomonas strains infecting Araceae, formerly known as Xanthomonas axonopodis pv. dieffenbachiae.</title>
        <authorList>
            <person name="Constantin E.C."/>
            <person name="Haegeman A."/>
            <person name="Van Vaerenbergh J."/>
            <person name="Baeyen S."/>
            <person name="Van Malderghem C."/>
            <person name="Maes M."/>
            <person name="Cottyn B."/>
        </authorList>
    </citation>
    <scope>NUCLEOTIDE SEQUENCE [LARGE SCALE GENOMIC DNA]</scope>
    <source>
        <strain evidence="4">LMG9055</strain>
    </source>
</reference>
<reference evidence="3 4" key="1">
    <citation type="journal article" date="2016" name="Plant Pathol.">
        <title>Genetic characterization of strains named as Xanthomonas axonopodis pv. dieffenbachiae leads to a taxonomic revision of the X. axonopodis species complex.</title>
        <authorList>
            <person name="Constantin E.C."/>
            <person name="Cleenwerck I."/>
            <person name="Maes M."/>
            <person name="Baeyen S."/>
            <person name="Van Malderghem C."/>
            <person name="De Vos P."/>
            <person name="Cottyn B."/>
        </authorList>
    </citation>
    <scope>NUCLEOTIDE SEQUENCE [LARGE SCALE GENOMIC DNA]</scope>
    <source>
        <strain evidence="4">LMG9055</strain>
    </source>
</reference>
<proteinExistence type="predicted"/>
<dbReference type="Gene3D" id="3.30.420.10">
    <property type="entry name" value="Ribonuclease H-like superfamily/Ribonuclease H"/>
    <property type="match status" value="1"/>
</dbReference>
<feature type="region of interest" description="Disordered" evidence="1">
    <location>
        <begin position="573"/>
        <end position="613"/>
    </location>
</feature>
<dbReference type="InterPro" id="IPR012337">
    <property type="entry name" value="RNaseH-like_sf"/>
</dbReference>
<evidence type="ECO:0000313" key="4">
    <source>
        <dbReference type="Proteomes" id="UP000050343"/>
    </source>
</evidence>
<dbReference type="PROSITE" id="PS50994">
    <property type="entry name" value="INTEGRASE"/>
    <property type="match status" value="1"/>
</dbReference>
<dbReference type="Proteomes" id="UP000050343">
    <property type="component" value="Unassembled WGS sequence"/>
</dbReference>
<evidence type="ECO:0000259" key="2">
    <source>
        <dbReference type="PROSITE" id="PS50994"/>
    </source>
</evidence>
<feature type="domain" description="Integrase catalytic" evidence="2">
    <location>
        <begin position="222"/>
        <end position="431"/>
    </location>
</feature>
<dbReference type="InterPro" id="IPR036397">
    <property type="entry name" value="RNaseH_sf"/>
</dbReference>
<comment type="caution">
    <text evidence="3">The sequence shown here is derived from an EMBL/GenBank/DDBJ whole genome shotgun (WGS) entry which is preliminary data.</text>
</comment>
<gene>
    <name evidence="3" type="ORF">IA54_005975</name>
</gene>
<dbReference type="InterPro" id="IPR001584">
    <property type="entry name" value="Integrase_cat-core"/>
</dbReference>
<organism evidence="3 4">
    <name type="scientific">Xanthomonas phaseoli pv. syngonii LMG 9055</name>
    <dbReference type="NCBI Taxonomy" id="1437878"/>
    <lineage>
        <taxon>Bacteria</taxon>
        <taxon>Pseudomonadati</taxon>
        <taxon>Pseudomonadota</taxon>
        <taxon>Gammaproteobacteria</taxon>
        <taxon>Lysobacterales</taxon>
        <taxon>Lysobacteraceae</taxon>
        <taxon>Xanthomonas</taxon>
    </lineage>
</organism>
<protein>
    <submittedName>
        <fullName evidence="3">Urease subunit beta</fullName>
    </submittedName>
</protein>